<dbReference type="eggNOG" id="KOG0118">
    <property type="taxonomic scope" value="Eukaryota"/>
</dbReference>
<evidence type="ECO:0000256" key="1">
    <source>
        <dbReference type="SAM" id="MobiDB-lite"/>
    </source>
</evidence>
<dbReference type="STRING" id="1173701.A0A066XB57"/>
<dbReference type="OrthoDB" id="2935572at2759"/>
<reference evidence="3" key="1">
    <citation type="journal article" date="2014" name="Genome Announc.">
        <title>Draft genome sequence of Colletotrichum sublineola, a destructive pathogen of cultivated sorghum.</title>
        <authorList>
            <person name="Baroncelli R."/>
            <person name="Sanz-Martin J.M."/>
            <person name="Rech G.E."/>
            <person name="Sukno S.A."/>
            <person name="Thon M.R."/>
        </authorList>
    </citation>
    <scope>NUCLEOTIDE SEQUENCE [LARGE SCALE GENOMIC DNA]</scope>
    <source>
        <strain evidence="3">TX430BB</strain>
    </source>
</reference>
<dbReference type="EMBL" id="JMSE01000933">
    <property type="protein sequence ID" value="KDN66423.1"/>
    <property type="molecule type" value="Genomic_DNA"/>
</dbReference>
<gene>
    <name evidence="2" type="ORF">CSUB01_03008</name>
</gene>
<name>A0A066XB57_COLSU</name>
<dbReference type="Gene3D" id="3.30.70.330">
    <property type="match status" value="1"/>
</dbReference>
<dbReference type="InterPro" id="IPR035979">
    <property type="entry name" value="RBD_domain_sf"/>
</dbReference>
<evidence type="ECO:0000313" key="3">
    <source>
        <dbReference type="Proteomes" id="UP000027238"/>
    </source>
</evidence>
<feature type="region of interest" description="Disordered" evidence="1">
    <location>
        <begin position="76"/>
        <end position="147"/>
    </location>
</feature>
<organism evidence="2 3">
    <name type="scientific">Colletotrichum sublineola</name>
    <name type="common">Sorghum anthracnose fungus</name>
    <dbReference type="NCBI Taxonomy" id="1173701"/>
    <lineage>
        <taxon>Eukaryota</taxon>
        <taxon>Fungi</taxon>
        <taxon>Dikarya</taxon>
        <taxon>Ascomycota</taxon>
        <taxon>Pezizomycotina</taxon>
        <taxon>Sordariomycetes</taxon>
        <taxon>Hypocreomycetidae</taxon>
        <taxon>Glomerellales</taxon>
        <taxon>Glomerellaceae</taxon>
        <taxon>Colletotrichum</taxon>
        <taxon>Colletotrichum graminicola species complex</taxon>
    </lineage>
</organism>
<evidence type="ECO:0008006" key="4">
    <source>
        <dbReference type="Google" id="ProtNLM"/>
    </source>
</evidence>
<dbReference type="OMA" id="TNSIHNA"/>
<sequence length="406" mass="45430">MASSIGTTVSIDRTYLDTLIRRAHFHAGDNVSSAHPTITIARVEYDTLVKAAREFSNLRRNLMRGGVAEETLAVLTSDESNWGEDSAGQQTEAPTLADPQDATQRPVNKPRVTMIAAVRGTQSDPYNRKLSAPQSVKQGWADDEPTTRDISEATASPMEAGHGIVHPDSRLSVRPQLERMTTRTILMSNLAEGTTHADVTDVVRGGQLLDIFLRTHDRSAQVSFLHGSDARAFLEHTRRHDLYIRHKRVDVRWGDRQFILPGHIASKIETGATRNLVVRRCDPSLTEEGIRDDLEHIHNLAVVQVTFRGDSCHIGTNSVHNAMFARTCMMSRQKYKRCRIEWDADECAQPLRVTQAHRVQSNVLSSKGLMNPMVNRFEVLTLDGNDNDEENMSPGYHPHVSMDIMV</sequence>
<comment type="caution">
    <text evidence="2">The sequence shown here is derived from an EMBL/GenBank/DDBJ whole genome shotgun (WGS) entry which is preliminary data.</text>
</comment>
<dbReference type="CDD" id="cd12261">
    <property type="entry name" value="RRM1_3_MRN1"/>
    <property type="match status" value="1"/>
</dbReference>
<evidence type="ECO:0000313" key="2">
    <source>
        <dbReference type="EMBL" id="KDN66423.1"/>
    </source>
</evidence>
<proteinExistence type="predicted"/>
<dbReference type="SUPFAM" id="SSF54928">
    <property type="entry name" value="RNA-binding domain, RBD"/>
    <property type="match status" value="1"/>
</dbReference>
<dbReference type="AlphaFoldDB" id="A0A066XB57"/>
<dbReference type="Proteomes" id="UP000027238">
    <property type="component" value="Unassembled WGS sequence"/>
</dbReference>
<keyword evidence="3" id="KW-1185">Reference proteome</keyword>
<protein>
    <recommendedName>
        <fullName evidence="4">RNA recognition domain-containing protein</fullName>
    </recommendedName>
</protein>
<dbReference type="HOGENOM" id="CLU_043434_0_0_1"/>
<dbReference type="GO" id="GO:0003676">
    <property type="term" value="F:nucleic acid binding"/>
    <property type="evidence" value="ECO:0007669"/>
    <property type="project" value="InterPro"/>
</dbReference>
<accession>A0A066XB57</accession>
<dbReference type="InterPro" id="IPR012677">
    <property type="entry name" value="Nucleotide-bd_a/b_plait_sf"/>
</dbReference>